<comment type="caution">
    <text evidence="5">The sequence shown here is derived from an EMBL/GenBank/DDBJ whole genome shotgun (WGS) entry which is preliminary data.</text>
</comment>
<dbReference type="RefSeq" id="WP_262436108.1">
    <property type="nucleotide sequence ID" value="NZ_JACRTF010000001.1"/>
</dbReference>
<dbReference type="InterPro" id="IPR026906">
    <property type="entry name" value="LRR_5"/>
</dbReference>
<feature type="coiled-coil region" evidence="1">
    <location>
        <begin position="1174"/>
        <end position="1201"/>
    </location>
</feature>
<dbReference type="InterPro" id="IPR026876">
    <property type="entry name" value="Fn3_assoc_repeat"/>
</dbReference>
<feature type="signal peptide" evidence="3">
    <location>
        <begin position="1"/>
        <end position="19"/>
    </location>
</feature>
<dbReference type="Pfam" id="PF18998">
    <property type="entry name" value="Flg_new_2"/>
    <property type="match status" value="2"/>
</dbReference>
<keyword evidence="6" id="KW-1185">Reference proteome</keyword>
<accession>A0A926IS03</accession>
<dbReference type="InterPro" id="IPR008969">
    <property type="entry name" value="CarboxyPept-like_regulatory"/>
</dbReference>
<evidence type="ECO:0000256" key="3">
    <source>
        <dbReference type="SAM" id="SignalP"/>
    </source>
</evidence>
<dbReference type="EMBL" id="JACRTF010000001">
    <property type="protein sequence ID" value="MBC8595035.1"/>
    <property type="molecule type" value="Genomic_DNA"/>
</dbReference>
<sequence>MKYYIFILMLVFCSTNLRGQDDFDPPTPPEPGRLYSLTLQVTPAVGGEPSFKDTRQFNLGESVALNAYANYGYSFVCWTEGEEVISENQSFNYIVPDRNSVLTAHFKFDPTLPAEPDTMPTKRYHFLYLSSSPSVGGTFNVESGRMYEEGTQISVLAYPNTGYVFEGWQKEGQYISQEVSYPVTIGKEDIYITGVFRFDPVTPSNPGANYWNDKTGEVIIDDFTPGYLSTALDNVIGGYGNREKVTMVTIAGRMNQTDFGIASYLNNCILLDLSRTSGYTAIPDYAFDNTNLNSVILPAAVEHVGNWAFAGCKNLTDISCYAITPPTVGTNAFRDINEGVVIRVLSSAISFYSEADGWKDFTILPLSEEVRTLEVNLPTGSEDGRYKNMTLELVNVQNGQKQKYVISDRVTYTFNGLLKNSSYNVYVKNQLGVVLGKIEGIEVKEENVSVTFDTLLAPQTVTLKVLTPEGEDVTSSIQNTWLTTDNVYLQQGVSLNGLVAGTEIKYRIVLSQDLGMQYVLPVESSYVIEDSDNIISYTLVPIQEVTITGFVKDLANNNPLFGAAISVSQMLNGKYSKSFMAKTDTKGAFTMKVYNDISTITVSAADYISHTLEKQNFDDTTDVGEIRLKSITGATINTILTFTPSATEGETVETQNWYTDYANVTYNIFNETQNKSISEFSVQYPSIVLLEEVSEGDCLRITATSKNNAFLPVTVTTTIDALNRGEAIFPIIELGGIKATFTSTDNKTVVGILYDGKGQLIKKYNYSNAVLIINDLPDGDYSLVSMANSSLFNSILNLSQFSGSGLIEGTDYVKNSVMVKSGVIASIANDLVPVLDESKLYYTGENTLFSVNKPSIVAGNYLTLKGKIDFKNIYSSKVSEVKMIVDLPESCSFVENSVMVGSKVSSYMLDGNRLTVPMENYNEQVRFCIIPTVGGDYSPNAFVEFTLEDKEVLQPIGAANFTVKDLTITVPRTVAKTSIPVNGTAIGNSDIEIYDNGILIGQTTSLANGIWATTCELNEPYNLSTHSVYAKVKTKQGLELLSETQECLYDVNAIQVSKVIMYHDNPEMHKTYEVVFDFLNPTSEAQKYTYYIYNKVFTFTIEFTNNDPQKISDVILYVKTGDGVWTSLNSIYDEKKQLWVASGEFGNMYDGNIPVNVSVDYKAETAVYADKNQLDDYRAEVENFVDNYNMLLQKLSEAEKDETGDSLKSLAEQLGISIDVDIDDEESADFAAMLDSMTEEEFEAYSDVLDVEISTFLEDNKAYIDSIRIEMDCDKHVNIETEDGASMILSDCAEYRGYDLSEKGFITLPLTSGDSIFIYQSDSLFISIDFKEDQSVKILYSKEASDTSVDENSRQSAKSRDIYKLVHNAILAVNESVETIKGFQVDLMNRLFQSTNEIEKADKAITGQLNKAINYFNKSKNPLKKAFWSAKIVSIQTQKISNSIALGVARNCAPILRKVIPIIDYIDMANKLCNDIRTAGELYLSIPEPCPNDQAKADVLAMQCTSLFGVFAAYATGRLLLRAQADAKIATGVVAAIPSGGTSLLATLWGLVDKVVLSFALDIVYDKTRNAVIRKLSNDIKSLQCESTPPPPDGGSSGGGYDSGNPDADPSIDPSGYVYEAVSSNRLPGVTATCYYKEMVEDMYGDLHEEIVLWDAAEYAQENPLFTDEMGMYRWDVPQGLWQVKFDKEGYQTTYSEWLPVPPPQLEVNIPMVQSVQPTVKNARAYEDGIEVEFDKYMLPDALDTDNIFVTKNEEVISGTIKLMNEECAYEDNADTYASKVRFVPEVPFLTTDEITLTVSRKVKSYAGIQMESDYIQAFDIEKEVRSIVADSLIKVAYHGSKQITVSTLPFDAAIGKKLVARSSSSMITAITEEAVLDENGQATLTLTGELPGTSVIIYSIEDVDVQGMSVINVIDGESLQTATPVASRVSGTAVYRNTQVALTCETEGAVIYYTTDESCPCDENGTRQVYTDPIAITEDMTIKAVAVAEDREESEIATFTFTIKTTSLGLDLKKGWNWVSHNLETDIPVKDISENAIRIVGKTSELVNDPVSGFVGGLVSLSPMETYKIEVSENTVHTLNGYEFNAGATPVALHAGWNWIGYPVSQTMTVSEAFANAEPEALDYIFGREGFVQFVNGQWLGTLQVMKPGNGYLYHSQSEKSFIYNTSIVSKAKSLYGKGMKNTSNWAVDKYAYPNMMCMIAEIYKEDEKLDAGRYSIGAFCGTECRGISQYVDDKQMMTIFGSGDENIDFRIMDHESEKVYTVQKSEKFAEVLLGNLLEPYTLQMGDEYTGIKEMESDLKIYPVVVSDRLYVSSGTKAIDRVSLTNIYGNIVLMQTHVEGSSGLKVNDLPDGVYIVTVVQDGETFYKKIVKVSKQ</sequence>
<dbReference type="Gene3D" id="2.60.40.1120">
    <property type="entry name" value="Carboxypeptidase-like, regulatory domain"/>
    <property type="match status" value="1"/>
</dbReference>
<protein>
    <submittedName>
        <fullName evidence="5">Chitobiase/beta-hexosaminidase C-terminal domain-containing protein</fullName>
    </submittedName>
</protein>
<organism evidence="5 6">
    <name type="scientific">Jilunia laotingensis</name>
    <dbReference type="NCBI Taxonomy" id="2763675"/>
    <lineage>
        <taxon>Bacteria</taxon>
        <taxon>Pseudomonadati</taxon>
        <taxon>Bacteroidota</taxon>
        <taxon>Bacteroidia</taxon>
        <taxon>Bacteroidales</taxon>
        <taxon>Bacteroidaceae</taxon>
        <taxon>Jilunia</taxon>
    </lineage>
</organism>
<keyword evidence="3" id="KW-0732">Signal</keyword>
<dbReference type="SUPFAM" id="SSF49464">
    <property type="entry name" value="Carboxypeptidase regulatory domain-like"/>
    <property type="match status" value="1"/>
</dbReference>
<keyword evidence="1" id="KW-0175">Coiled coil</keyword>
<gene>
    <name evidence="5" type="ORF">H8744_17640</name>
</gene>
<evidence type="ECO:0000256" key="2">
    <source>
        <dbReference type="SAM" id="MobiDB-lite"/>
    </source>
</evidence>
<feature type="region of interest" description="Disordered" evidence="2">
    <location>
        <begin position="1583"/>
        <end position="1615"/>
    </location>
</feature>
<feature type="domain" description="Bacterial repeat" evidence="4">
    <location>
        <begin position="38"/>
        <end position="107"/>
    </location>
</feature>
<dbReference type="InterPro" id="IPR044060">
    <property type="entry name" value="Bacterial_rp_domain"/>
</dbReference>
<feature type="domain" description="Bacterial repeat" evidence="4">
    <location>
        <begin position="130"/>
        <end position="196"/>
    </location>
</feature>
<evidence type="ECO:0000256" key="1">
    <source>
        <dbReference type="SAM" id="Coils"/>
    </source>
</evidence>
<evidence type="ECO:0000313" key="5">
    <source>
        <dbReference type="EMBL" id="MBC8595035.1"/>
    </source>
</evidence>
<dbReference type="NCBIfam" id="TIGR04183">
    <property type="entry name" value="Por_Secre_tail"/>
    <property type="match status" value="1"/>
</dbReference>
<evidence type="ECO:0000313" key="6">
    <source>
        <dbReference type="Proteomes" id="UP000651085"/>
    </source>
</evidence>
<evidence type="ECO:0000259" key="4">
    <source>
        <dbReference type="Pfam" id="PF18998"/>
    </source>
</evidence>
<reference evidence="5" key="1">
    <citation type="submission" date="2020-08" db="EMBL/GenBank/DDBJ databases">
        <title>Genome public.</title>
        <authorList>
            <person name="Liu C."/>
            <person name="Sun Q."/>
        </authorList>
    </citation>
    <scope>NUCLEOTIDE SEQUENCE</scope>
    <source>
        <strain evidence="5">N12</strain>
    </source>
</reference>
<feature type="chain" id="PRO_5039592740" evidence="3">
    <location>
        <begin position="20"/>
        <end position="2376"/>
    </location>
</feature>
<dbReference type="Proteomes" id="UP000651085">
    <property type="component" value="Unassembled WGS sequence"/>
</dbReference>
<dbReference type="Pfam" id="PF13287">
    <property type="entry name" value="Fn3_assoc"/>
    <property type="match status" value="1"/>
</dbReference>
<dbReference type="InterPro" id="IPR026444">
    <property type="entry name" value="Secre_tail"/>
</dbReference>
<dbReference type="Gene3D" id="3.40.50.12480">
    <property type="match status" value="1"/>
</dbReference>
<proteinExistence type="predicted"/>
<dbReference type="Pfam" id="PF13306">
    <property type="entry name" value="LRR_5"/>
    <property type="match status" value="1"/>
</dbReference>
<name>A0A926IS03_9BACT</name>